<dbReference type="EMBL" id="JBHRXK010000010">
    <property type="protein sequence ID" value="MFC3552350.1"/>
    <property type="molecule type" value="Genomic_DNA"/>
</dbReference>
<accession>A0ABV7RWK0</accession>
<dbReference type="Gene3D" id="1.25.40.10">
    <property type="entry name" value="Tetratricopeptide repeat domain"/>
    <property type="match status" value="2"/>
</dbReference>
<dbReference type="Proteomes" id="UP001595740">
    <property type="component" value="Unassembled WGS sequence"/>
</dbReference>
<name>A0ABV7RWK0_9GAMM</name>
<protein>
    <recommendedName>
        <fullName evidence="3">Tetratricopeptide repeat protein</fullName>
    </recommendedName>
</protein>
<evidence type="ECO:0008006" key="3">
    <source>
        <dbReference type="Google" id="ProtNLM"/>
    </source>
</evidence>
<reference evidence="2" key="1">
    <citation type="journal article" date="2019" name="Int. J. Syst. Evol. Microbiol.">
        <title>The Global Catalogue of Microorganisms (GCM) 10K type strain sequencing project: providing services to taxonomists for standard genome sequencing and annotation.</title>
        <authorList>
            <consortium name="The Broad Institute Genomics Platform"/>
            <consortium name="The Broad Institute Genome Sequencing Center for Infectious Disease"/>
            <person name="Wu L."/>
            <person name="Ma J."/>
        </authorList>
    </citation>
    <scope>NUCLEOTIDE SEQUENCE [LARGE SCALE GENOMIC DNA]</scope>
    <source>
        <strain evidence="2">KCTC 42875</strain>
    </source>
</reference>
<keyword evidence="2" id="KW-1185">Reference proteome</keyword>
<comment type="caution">
    <text evidence="1">The sequence shown here is derived from an EMBL/GenBank/DDBJ whole genome shotgun (WGS) entry which is preliminary data.</text>
</comment>
<dbReference type="RefSeq" id="WP_386760111.1">
    <property type="nucleotide sequence ID" value="NZ_JBHRXK010000010.1"/>
</dbReference>
<sequence>MSRAAEGARRVRRRGWGLGALAVAIAALLLLVLRQPLSDWLWPQTRAQQLRADAARALAQGRLSAVDGSGARELYAAALALDPDRSDARDGLTRVGQAAVTQADRAIAAGRFDEAHRLLTLARELAVPRSQVETLDRRLREREATEAGVDGLLAQAVAARAAGRLDGGDNTALPLYQRVLALQPDRTEALEGREDTLADLLQLARRSLARGDLAEAATRMQRVQAADPGHVDLPEALAELARQAEQRRNQADADLRRNRLAAAREGYRAVMAATPDDTAAQRGLVRVAEAYAARSGRYAGDFRFAEAEAALREARATSADAAGIAEAKQRLLQARQAQQRLGSTVPTAERKRRLRLLLDEAAAAEARGDLLTPPGDSAFDKLRAAQALAPQDAEVKAAGARLLPATRRCFEQELRGNRLARARECLDVCAALEGDSAMLRDARRRLAQRWIGVGDERLGAGELQAAQTALQAARELDPDASGLDEFAGRLRAAAAAN</sequence>
<evidence type="ECO:0000313" key="2">
    <source>
        <dbReference type="Proteomes" id="UP001595740"/>
    </source>
</evidence>
<organism evidence="1 2">
    <name type="scientific">Lysobacter cavernae</name>
    <dbReference type="NCBI Taxonomy" id="1685901"/>
    <lineage>
        <taxon>Bacteria</taxon>
        <taxon>Pseudomonadati</taxon>
        <taxon>Pseudomonadota</taxon>
        <taxon>Gammaproteobacteria</taxon>
        <taxon>Lysobacterales</taxon>
        <taxon>Lysobacteraceae</taxon>
        <taxon>Lysobacter</taxon>
    </lineage>
</organism>
<evidence type="ECO:0000313" key="1">
    <source>
        <dbReference type="EMBL" id="MFC3552350.1"/>
    </source>
</evidence>
<dbReference type="SUPFAM" id="SSF48452">
    <property type="entry name" value="TPR-like"/>
    <property type="match status" value="2"/>
</dbReference>
<dbReference type="InterPro" id="IPR011990">
    <property type="entry name" value="TPR-like_helical_dom_sf"/>
</dbReference>
<proteinExistence type="predicted"/>
<gene>
    <name evidence="1" type="ORF">ACFOLC_15195</name>
</gene>